<evidence type="ECO:0000256" key="4">
    <source>
        <dbReference type="SAM" id="MobiDB-lite"/>
    </source>
</evidence>
<evidence type="ECO:0000313" key="6">
    <source>
        <dbReference type="EMBL" id="RKP05826.1"/>
    </source>
</evidence>
<dbReference type="InterPro" id="IPR009071">
    <property type="entry name" value="HMG_box_dom"/>
</dbReference>
<evidence type="ECO:0000313" key="7">
    <source>
        <dbReference type="Proteomes" id="UP000271241"/>
    </source>
</evidence>
<dbReference type="SUPFAM" id="SSF47095">
    <property type="entry name" value="HMG-box"/>
    <property type="match status" value="2"/>
</dbReference>
<dbReference type="Gene3D" id="1.10.30.10">
    <property type="entry name" value="High mobility group box domain"/>
    <property type="match status" value="2"/>
</dbReference>
<feature type="domain" description="HMG box" evidence="5">
    <location>
        <begin position="159"/>
        <end position="224"/>
    </location>
</feature>
<dbReference type="CDD" id="cd00084">
    <property type="entry name" value="HMG-box_SF"/>
    <property type="match status" value="1"/>
</dbReference>
<name>A0A4P9XJC2_9FUNG</name>
<keyword evidence="1 3" id="KW-0238">DNA-binding</keyword>
<feature type="DNA-binding region" description="HMG box" evidence="3">
    <location>
        <begin position="159"/>
        <end position="224"/>
    </location>
</feature>
<dbReference type="STRING" id="78915.A0A4P9XJC2"/>
<protein>
    <recommendedName>
        <fullName evidence="5">HMG box domain-containing protein</fullName>
    </recommendedName>
</protein>
<evidence type="ECO:0000256" key="3">
    <source>
        <dbReference type="PROSITE-ProRule" id="PRU00267"/>
    </source>
</evidence>
<accession>A0A4P9XJC2</accession>
<feature type="domain" description="HMG box" evidence="5">
    <location>
        <begin position="56"/>
        <end position="124"/>
    </location>
</feature>
<dbReference type="GO" id="GO:0010468">
    <property type="term" value="P:regulation of gene expression"/>
    <property type="evidence" value="ECO:0007669"/>
    <property type="project" value="TreeGrafter"/>
</dbReference>
<dbReference type="Proteomes" id="UP000271241">
    <property type="component" value="Unassembled WGS sequence"/>
</dbReference>
<dbReference type="EMBL" id="KZ993022">
    <property type="protein sequence ID" value="RKP05826.1"/>
    <property type="molecule type" value="Genomic_DNA"/>
</dbReference>
<evidence type="ECO:0000256" key="1">
    <source>
        <dbReference type="ARBA" id="ARBA00023125"/>
    </source>
</evidence>
<proteinExistence type="predicted"/>
<dbReference type="SMART" id="SM00398">
    <property type="entry name" value="HMG"/>
    <property type="match status" value="2"/>
</dbReference>
<feature type="DNA-binding region" description="HMG box" evidence="3">
    <location>
        <begin position="56"/>
        <end position="124"/>
    </location>
</feature>
<dbReference type="InterPro" id="IPR051965">
    <property type="entry name" value="ChromReg_NeuronalGeneExpr"/>
</dbReference>
<sequence>MRGLSTRQCALPAFQLPVNRLLVCGLSTAAETTTGTEAAAKKLRYLRKKESIPKPPRRAYTAWQVFLDDAHAKTKGTPGAPDMIQIARQQSALWRSLSDSEKKVYQDRAIVLREQKIKEYNRWLESLSPGDFALLAREHRLKQRLRGTKRRSIIDPNKPKLPLSGYVRFSNEERSKLDSSLPAKEVTRELAQRWNKLSKEQKDVYVEAYKAEMVKYNEDIAVYRAELPKPLNLASALKPAKKVVKKPAKKVAKKPAKKATKKPAKKPAKKATKKPAKKATKKPAAKKPATKKRVSSA</sequence>
<evidence type="ECO:0000256" key="2">
    <source>
        <dbReference type="ARBA" id="ARBA00023242"/>
    </source>
</evidence>
<feature type="region of interest" description="Disordered" evidence="4">
    <location>
        <begin position="239"/>
        <end position="297"/>
    </location>
</feature>
<organism evidence="6 7">
    <name type="scientific">Thamnocephalis sphaerospora</name>
    <dbReference type="NCBI Taxonomy" id="78915"/>
    <lineage>
        <taxon>Eukaryota</taxon>
        <taxon>Fungi</taxon>
        <taxon>Fungi incertae sedis</taxon>
        <taxon>Zoopagomycota</taxon>
        <taxon>Zoopagomycotina</taxon>
        <taxon>Zoopagomycetes</taxon>
        <taxon>Zoopagales</taxon>
        <taxon>Sigmoideomycetaceae</taxon>
        <taxon>Thamnocephalis</taxon>
    </lineage>
</organism>
<dbReference type="PANTHER" id="PTHR46040">
    <property type="entry name" value="HIGH MOBILITY GROUP PROTEIN 2"/>
    <property type="match status" value="1"/>
</dbReference>
<evidence type="ECO:0000259" key="5">
    <source>
        <dbReference type="PROSITE" id="PS50118"/>
    </source>
</evidence>
<gene>
    <name evidence="6" type="ORF">THASP1DRAFT_25746</name>
</gene>
<dbReference type="GO" id="GO:0003677">
    <property type="term" value="F:DNA binding"/>
    <property type="evidence" value="ECO:0007669"/>
    <property type="project" value="UniProtKB-UniRule"/>
</dbReference>
<dbReference type="AlphaFoldDB" id="A0A4P9XJC2"/>
<keyword evidence="7" id="KW-1185">Reference proteome</keyword>
<dbReference type="InterPro" id="IPR036910">
    <property type="entry name" value="HMG_box_dom_sf"/>
</dbReference>
<dbReference type="PANTHER" id="PTHR46040:SF3">
    <property type="entry name" value="HIGH MOBILITY GROUP PROTEIN 2"/>
    <property type="match status" value="1"/>
</dbReference>
<reference evidence="7" key="1">
    <citation type="journal article" date="2018" name="Nat. Microbiol.">
        <title>Leveraging single-cell genomics to expand the fungal tree of life.</title>
        <authorList>
            <person name="Ahrendt S.R."/>
            <person name="Quandt C.A."/>
            <person name="Ciobanu D."/>
            <person name="Clum A."/>
            <person name="Salamov A."/>
            <person name="Andreopoulos B."/>
            <person name="Cheng J.F."/>
            <person name="Woyke T."/>
            <person name="Pelin A."/>
            <person name="Henrissat B."/>
            <person name="Reynolds N.K."/>
            <person name="Benny G.L."/>
            <person name="Smith M.E."/>
            <person name="James T.Y."/>
            <person name="Grigoriev I.V."/>
        </authorList>
    </citation>
    <scope>NUCLEOTIDE SEQUENCE [LARGE SCALE GENOMIC DNA]</scope>
    <source>
        <strain evidence="7">RSA 1356</strain>
    </source>
</reference>
<dbReference type="Pfam" id="PF00505">
    <property type="entry name" value="HMG_box"/>
    <property type="match status" value="2"/>
</dbReference>
<keyword evidence="2 3" id="KW-0539">Nucleus</keyword>
<dbReference type="GO" id="GO:0005634">
    <property type="term" value="C:nucleus"/>
    <property type="evidence" value="ECO:0007669"/>
    <property type="project" value="UniProtKB-UniRule"/>
</dbReference>
<dbReference type="OrthoDB" id="1919336at2759"/>
<dbReference type="PROSITE" id="PS50118">
    <property type="entry name" value="HMG_BOX_2"/>
    <property type="match status" value="2"/>
</dbReference>